<evidence type="ECO:0008006" key="3">
    <source>
        <dbReference type="Google" id="ProtNLM"/>
    </source>
</evidence>
<dbReference type="OrthoDB" id="3211351at2"/>
<evidence type="ECO:0000313" key="1">
    <source>
        <dbReference type="EMBL" id="THJ72637.1"/>
    </source>
</evidence>
<keyword evidence="2" id="KW-1185">Reference proteome</keyword>
<proteinExistence type="predicted"/>
<dbReference type="Proteomes" id="UP000305282">
    <property type="component" value="Unassembled WGS sequence"/>
</dbReference>
<name>A0A4S5EKA9_9ACTN</name>
<dbReference type="AlphaFoldDB" id="A0A4S5EKA9"/>
<dbReference type="EMBL" id="SSXH01000353">
    <property type="protein sequence ID" value="THJ72637.1"/>
    <property type="molecule type" value="Genomic_DNA"/>
</dbReference>
<evidence type="ECO:0000313" key="2">
    <source>
        <dbReference type="Proteomes" id="UP000305282"/>
    </source>
</evidence>
<protein>
    <recommendedName>
        <fullName evidence="3">Tetratrico peptide repeat group 5 domain-containing protein</fullName>
    </recommendedName>
</protein>
<accession>A0A4S5EKA9</accession>
<dbReference type="RefSeq" id="WP_136448583.1">
    <property type="nucleotide sequence ID" value="NZ_SSXH01000353.1"/>
</dbReference>
<sequence>MLSDDDVDEIVFKAAGNGDHRGAAATLETLAERPAAHSETVTRASLLVDAGSQYGLAEDWNEATRCYRAAVADGGACPIDPRAWLHDGLLRSGQTEQAGSLRAELKAAKSGDPGVYEAVAESLEEAGLLQDAHTWFTMGYHRCERAPVPDFLLDLLLVGRRRVRMALGHPSDALDEVAEDYMETVGG</sequence>
<reference evidence="1 2" key="1">
    <citation type="submission" date="2019-04" db="EMBL/GenBank/DDBJ databases">
        <title>Draft genome sequences for three unisolated Alnus-infective Frankia Sp+ strains, AgTrS, AiOr and AvVan, the first sequenced Frankia strains able to sporulate in-planta.</title>
        <authorList>
            <person name="Bethencourt L."/>
            <person name="Vautrin F."/>
            <person name="Taib N."/>
            <person name="Dubost A."/>
            <person name="Castro-Garcia L."/>
            <person name="Imbaud O."/>
            <person name="Abrouk D."/>
            <person name="Fournier P."/>
            <person name="Briolay J."/>
            <person name="Nguyen A."/>
            <person name="Normand P."/>
            <person name="Fernandez M.P."/>
            <person name="Brochier-Armanet C."/>
            <person name="Herrera-Belaroussi A."/>
        </authorList>
    </citation>
    <scope>NUCLEOTIDE SEQUENCE [LARGE SCALE GENOMIC DNA]</scope>
    <source>
        <strain evidence="1 2">AvVan</strain>
    </source>
</reference>
<comment type="caution">
    <text evidence="1">The sequence shown here is derived from an EMBL/GenBank/DDBJ whole genome shotgun (WGS) entry which is preliminary data.</text>
</comment>
<organism evidence="1 2">
    <name type="scientific">Candidatus Frankia alpina</name>
    <dbReference type="NCBI Taxonomy" id="2699483"/>
    <lineage>
        <taxon>Bacteria</taxon>
        <taxon>Bacillati</taxon>
        <taxon>Actinomycetota</taxon>
        <taxon>Actinomycetes</taxon>
        <taxon>Frankiales</taxon>
        <taxon>Frankiaceae</taxon>
        <taxon>Frankia</taxon>
    </lineage>
</organism>
<gene>
    <name evidence="1" type="ORF">E7Y31_14320</name>
</gene>